<evidence type="ECO:0000256" key="1">
    <source>
        <dbReference type="ARBA" id="ARBA00009175"/>
    </source>
</evidence>
<dbReference type="Pfam" id="PF13531">
    <property type="entry name" value="SBP_bac_11"/>
    <property type="match status" value="1"/>
</dbReference>
<dbReference type="PIRSF" id="PIRSF004846">
    <property type="entry name" value="ModA"/>
    <property type="match status" value="1"/>
</dbReference>
<dbReference type="GO" id="GO:0030973">
    <property type="term" value="F:molybdate ion binding"/>
    <property type="evidence" value="ECO:0007669"/>
    <property type="project" value="InterPro"/>
</dbReference>
<dbReference type="Proteomes" id="UP000244441">
    <property type="component" value="Chromosome"/>
</dbReference>
<dbReference type="Gene3D" id="3.40.190.10">
    <property type="entry name" value="Periplasmic binding protein-like II"/>
    <property type="match status" value="2"/>
</dbReference>
<evidence type="ECO:0000256" key="2">
    <source>
        <dbReference type="ARBA" id="ARBA00022723"/>
    </source>
</evidence>
<evidence type="ECO:0000313" key="5">
    <source>
        <dbReference type="EMBL" id="AWB65166.1"/>
    </source>
</evidence>
<dbReference type="OrthoDB" id="9785015at2"/>
<dbReference type="KEGG" id="cate:C2869_01325"/>
<organism evidence="5 6">
    <name type="scientific">Saccharobesus litoralis</name>
    <dbReference type="NCBI Taxonomy" id="2172099"/>
    <lineage>
        <taxon>Bacteria</taxon>
        <taxon>Pseudomonadati</taxon>
        <taxon>Pseudomonadota</taxon>
        <taxon>Gammaproteobacteria</taxon>
        <taxon>Alteromonadales</taxon>
        <taxon>Alteromonadaceae</taxon>
        <taxon>Saccharobesus</taxon>
    </lineage>
</organism>
<dbReference type="GO" id="GO:0046872">
    <property type="term" value="F:metal ion binding"/>
    <property type="evidence" value="ECO:0007669"/>
    <property type="project" value="UniProtKB-KW"/>
</dbReference>
<dbReference type="SUPFAM" id="SSF53850">
    <property type="entry name" value="Periplasmic binding protein-like II"/>
    <property type="match status" value="1"/>
</dbReference>
<sequence>MRFIAIKLFTILLYVVNWPTFAENARIVVASNFSPVMQQLVERFEQQHIGRLQVTYTSSGKAYAQIIHGAPFDVFLSADQHKPKLLQDKNLAVQTSLYTYATGRLVLWSTRLPNNQAKQALLSNSYNKLALANAKLAPYGVATLEVLKSLNLLEQSQTKWVQGENIGQTLQFVRSGNADVGFVAYSQVINLNIDKMQYWLVPTDYHNPIQQDLVLLKRGATNPVAKAFIAFIKSEAIVKLISQNGYIAEY</sequence>
<dbReference type="EMBL" id="CP026604">
    <property type="protein sequence ID" value="AWB65166.1"/>
    <property type="molecule type" value="Genomic_DNA"/>
</dbReference>
<accession>A0A2S0VLT0</accession>
<reference evidence="5 6" key="1">
    <citation type="submission" date="2018-01" db="EMBL/GenBank/DDBJ databases">
        <title>Genome sequence of a Cantenovulum-like bacteria.</title>
        <authorList>
            <person name="Tan W.R."/>
            <person name="Lau N.-S."/>
            <person name="Go F."/>
            <person name="Amirul A.-A.A."/>
        </authorList>
    </citation>
    <scope>NUCLEOTIDE SEQUENCE [LARGE SCALE GENOMIC DNA]</scope>
    <source>
        <strain evidence="5 6">CCB-QB4</strain>
    </source>
</reference>
<dbReference type="NCBIfam" id="TIGR01256">
    <property type="entry name" value="modA"/>
    <property type="match status" value="1"/>
</dbReference>
<evidence type="ECO:0000313" key="6">
    <source>
        <dbReference type="Proteomes" id="UP000244441"/>
    </source>
</evidence>
<dbReference type="RefSeq" id="WP_108601243.1">
    <property type="nucleotide sequence ID" value="NZ_CP026604.1"/>
</dbReference>
<gene>
    <name evidence="5" type="primary">modA</name>
    <name evidence="5" type="ORF">C2869_01325</name>
</gene>
<dbReference type="InterPro" id="IPR050682">
    <property type="entry name" value="ModA/WtpA"/>
</dbReference>
<dbReference type="InterPro" id="IPR044084">
    <property type="entry name" value="AvModA-like_subst-bd"/>
</dbReference>
<evidence type="ECO:0000256" key="4">
    <source>
        <dbReference type="PIRSR" id="PIRSR004846-1"/>
    </source>
</evidence>
<proteinExistence type="inferred from homology"/>
<evidence type="ECO:0000256" key="3">
    <source>
        <dbReference type="ARBA" id="ARBA00022729"/>
    </source>
</evidence>
<dbReference type="AlphaFoldDB" id="A0A2S0VLT0"/>
<keyword evidence="2 4" id="KW-0479">Metal-binding</keyword>
<feature type="binding site" evidence="4">
    <location>
        <position position="166"/>
    </location>
    <ligand>
        <name>molybdate</name>
        <dbReference type="ChEBI" id="CHEBI:36264"/>
    </ligand>
</feature>
<feature type="binding site" evidence="4">
    <location>
        <position position="59"/>
    </location>
    <ligand>
        <name>molybdate</name>
        <dbReference type="ChEBI" id="CHEBI:36264"/>
    </ligand>
</feature>
<dbReference type="CDD" id="cd13539">
    <property type="entry name" value="PBP2_AvModA"/>
    <property type="match status" value="1"/>
</dbReference>
<dbReference type="PANTHER" id="PTHR30632:SF14">
    <property type="entry name" value="TUNGSTATE_MOLYBDATE_CHROMATE-BINDING PROTEIN MODA"/>
    <property type="match status" value="1"/>
</dbReference>
<comment type="similarity">
    <text evidence="1">Belongs to the bacterial solute-binding protein ModA family.</text>
</comment>
<keyword evidence="4" id="KW-0500">Molybdenum</keyword>
<dbReference type="GO" id="GO:0015689">
    <property type="term" value="P:molybdate ion transport"/>
    <property type="evidence" value="ECO:0007669"/>
    <property type="project" value="InterPro"/>
</dbReference>
<name>A0A2S0VLT0_9ALTE</name>
<dbReference type="PANTHER" id="PTHR30632">
    <property type="entry name" value="MOLYBDATE-BINDING PERIPLASMIC PROTEIN"/>
    <property type="match status" value="1"/>
</dbReference>
<keyword evidence="3" id="KW-0732">Signal</keyword>
<keyword evidence="6" id="KW-1185">Reference proteome</keyword>
<protein>
    <submittedName>
        <fullName evidence="5">Molybdate ABC transporter substrate-binding protein</fullName>
    </submittedName>
</protein>
<dbReference type="InterPro" id="IPR005950">
    <property type="entry name" value="ModA"/>
</dbReference>